<dbReference type="AlphaFoldDB" id="A0A0F8YKD8"/>
<organism evidence="1">
    <name type="scientific">marine sediment metagenome</name>
    <dbReference type="NCBI Taxonomy" id="412755"/>
    <lineage>
        <taxon>unclassified sequences</taxon>
        <taxon>metagenomes</taxon>
        <taxon>ecological metagenomes</taxon>
    </lineage>
</organism>
<reference evidence="1" key="1">
    <citation type="journal article" date="2015" name="Nature">
        <title>Complex archaea that bridge the gap between prokaryotes and eukaryotes.</title>
        <authorList>
            <person name="Spang A."/>
            <person name="Saw J.H."/>
            <person name="Jorgensen S.L."/>
            <person name="Zaremba-Niedzwiedzka K."/>
            <person name="Martijn J."/>
            <person name="Lind A.E."/>
            <person name="van Eijk R."/>
            <person name="Schleper C."/>
            <person name="Guy L."/>
            <person name="Ettema T.J."/>
        </authorList>
    </citation>
    <scope>NUCLEOTIDE SEQUENCE</scope>
</reference>
<accession>A0A0F8YKD8</accession>
<name>A0A0F8YKD8_9ZZZZ</name>
<protein>
    <submittedName>
        <fullName evidence="1">Uncharacterized protein</fullName>
    </submittedName>
</protein>
<comment type="caution">
    <text evidence="1">The sequence shown here is derived from an EMBL/GenBank/DDBJ whole genome shotgun (WGS) entry which is preliminary data.</text>
</comment>
<sequence>MKTFIAILIALFLGAGGSWVSAGITERII</sequence>
<dbReference type="EMBL" id="LAZR01069006">
    <property type="protein sequence ID" value="KKK48556.1"/>
    <property type="molecule type" value="Genomic_DNA"/>
</dbReference>
<evidence type="ECO:0000313" key="1">
    <source>
        <dbReference type="EMBL" id="KKK48556.1"/>
    </source>
</evidence>
<proteinExistence type="predicted"/>
<gene>
    <name evidence="1" type="ORF">LCGC14_3143910</name>
</gene>
<feature type="non-terminal residue" evidence="1">
    <location>
        <position position="29"/>
    </location>
</feature>